<name>A0AAD7QYF0_9ASCO</name>
<sequence>MQAPETAPLYLAQEPPSGPTEDIIQQHDGSSNSMGPSSSPTPLNAGSGPDLPKSPSAGSHQALPATSPPAGSSSSSSAKATSNANSTKVAQPNSGSGSMSGQNPASSTTSTGSAASASRPFYTRNRRERPCDGCRRRKTRCLRPEGAVICTMCVSHDEVCTFVLEPPTRRRHVAQMANENIAPPGTVTLLPPNAAVNGGPGPQLAPPRPPVPHALPQTGYRPEILPMMDANISRMIQGGANGVNDARTVEDHSGILLPAAKRTRRNPSTDSDNEVNDEQRSDIMDPDSNVHSLGMNDMAYSELIGPNLVDHEYQFVQRLSIAAGERLPISKTNYLRPVSNEAIFLMTHDGEIEEDHKLVNEIEKIVTPYGPQLVALYFRIVHPSYPIIHKSYFVSQYKISPKQISPPLLAAVYCLALNWWTYDRELSHSEARPDSFKLETIAFTAIQRHLHRARLSTVQAGLLLLQRKPESITGGLKLGKTQISAFTAQLVGVAQALGLHLDCSRWHIPSWEIPLRRRVAWALYVQDRWVALCHGRPCYIDEKNWVVPMLDLDDFCIELSSASGVDHGAELLIEMSRLTSILSEILQTFFYAEYTKYKHEIREPSVVFELAKPLQLKLRQWHTGLSDCLYLKPASVVSNRLCTTGYLHLAYYIVEITLHRAILRALEGCTDNVVVVQFRTAANDRANAAVNFVRSLSAEYLEAFWIHSSRDCLVEIGQFIALLEVTATSNDEAKMYRDYREGFQWHLRVHSRAAWMFEYALLRLEWIVWTTFAAVPSVAALQLMQQQQQPLQLQAQTQPPQHHQQPPLQHMYHANPSPTSEQQQQLSQHDMSYVGLQQHQPAPPPQHIGSMNHPHQNVATMHLKQDPTIDMGVRSMSAVSDFWTSPASSADDGSALNGNGQANSSGDGIQQHHDDHTALRYDEVGGMLFEGGFTPISNV</sequence>
<dbReference type="SUPFAM" id="SSF57701">
    <property type="entry name" value="Zn2/Cys6 DNA-binding domain"/>
    <property type="match status" value="1"/>
</dbReference>
<dbReference type="SMART" id="SM00906">
    <property type="entry name" value="Fungal_trans"/>
    <property type="match status" value="1"/>
</dbReference>
<evidence type="ECO:0000256" key="5">
    <source>
        <dbReference type="ARBA" id="ARBA00023242"/>
    </source>
</evidence>
<keyword evidence="4" id="KW-0804">Transcription</keyword>
<keyword evidence="5" id="KW-0539">Nucleus</keyword>
<dbReference type="PANTHER" id="PTHR31668:SF4">
    <property type="entry name" value="TRANSCRIPTIONAL ACTIVATOR PROTEIN DAL81"/>
    <property type="match status" value="1"/>
</dbReference>
<dbReference type="EMBL" id="JARPMG010000001">
    <property type="protein sequence ID" value="KAJ8103488.1"/>
    <property type="molecule type" value="Genomic_DNA"/>
</dbReference>
<dbReference type="GO" id="GO:0005634">
    <property type="term" value="C:nucleus"/>
    <property type="evidence" value="ECO:0007669"/>
    <property type="project" value="TreeGrafter"/>
</dbReference>
<evidence type="ECO:0000313" key="8">
    <source>
        <dbReference type="EMBL" id="KAJ8103488.1"/>
    </source>
</evidence>
<keyword evidence="2" id="KW-0862">Zinc</keyword>
<dbReference type="InterPro" id="IPR050797">
    <property type="entry name" value="Carb_Metab_Trans_Reg"/>
</dbReference>
<dbReference type="InterPro" id="IPR007219">
    <property type="entry name" value="XnlR_reg_dom"/>
</dbReference>
<feature type="domain" description="Zn(2)-C6 fungal-type" evidence="7">
    <location>
        <begin position="130"/>
        <end position="162"/>
    </location>
</feature>
<dbReference type="InterPro" id="IPR036864">
    <property type="entry name" value="Zn2-C6_fun-type_DNA-bd_sf"/>
</dbReference>
<keyword evidence="9" id="KW-1185">Reference proteome</keyword>
<dbReference type="SMART" id="SM00066">
    <property type="entry name" value="GAL4"/>
    <property type="match status" value="1"/>
</dbReference>
<gene>
    <name evidence="8" type="ORF">POJ06DRAFT_242026</name>
</gene>
<dbReference type="GO" id="GO:0003677">
    <property type="term" value="F:DNA binding"/>
    <property type="evidence" value="ECO:0007669"/>
    <property type="project" value="InterPro"/>
</dbReference>
<evidence type="ECO:0000256" key="1">
    <source>
        <dbReference type="ARBA" id="ARBA00022723"/>
    </source>
</evidence>
<keyword evidence="1" id="KW-0479">Metal-binding</keyword>
<dbReference type="GO" id="GO:0000981">
    <property type="term" value="F:DNA-binding transcription factor activity, RNA polymerase II-specific"/>
    <property type="evidence" value="ECO:0007669"/>
    <property type="project" value="InterPro"/>
</dbReference>
<evidence type="ECO:0000256" key="6">
    <source>
        <dbReference type="SAM" id="MobiDB-lite"/>
    </source>
</evidence>
<dbReference type="PANTHER" id="PTHR31668">
    <property type="entry name" value="GLUCOSE TRANSPORT TRANSCRIPTION REGULATOR RGT1-RELATED-RELATED"/>
    <property type="match status" value="1"/>
</dbReference>
<feature type="region of interest" description="Disordered" evidence="6">
    <location>
        <begin position="259"/>
        <end position="286"/>
    </location>
</feature>
<dbReference type="PROSITE" id="PS50048">
    <property type="entry name" value="ZN2_CY6_FUNGAL_2"/>
    <property type="match status" value="1"/>
</dbReference>
<evidence type="ECO:0000259" key="7">
    <source>
        <dbReference type="PROSITE" id="PS50048"/>
    </source>
</evidence>
<feature type="compositionally biased region" description="Polar residues" evidence="6">
    <location>
        <begin position="896"/>
        <end position="908"/>
    </location>
</feature>
<proteinExistence type="predicted"/>
<evidence type="ECO:0000256" key="4">
    <source>
        <dbReference type="ARBA" id="ARBA00023163"/>
    </source>
</evidence>
<dbReference type="GO" id="GO:0001080">
    <property type="term" value="P:nitrogen catabolite activation of transcription from RNA polymerase II promoter"/>
    <property type="evidence" value="ECO:0007669"/>
    <property type="project" value="TreeGrafter"/>
</dbReference>
<evidence type="ECO:0000313" key="9">
    <source>
        <dbReference type="Proteomes" id="UP001217417"/>
    </source>
</evidence>
<dbReference type="AlphaFoldDB" id="A0AAD7QYF0"/>
<dbReference type="GO" id="GO:0008270">
    <property type="term" value="F:zinc ion binding"/>
    <property type="evidence" value="ECO:0007669"/>
    <property type="project" value="InterPro"/>
</dbReference>
<feature type="compositionally biased region" description="Low complexity" evidence="6">
    <location>
        <begin position="792"/>
        <end position="810"/>
    </location>
</feature>
<feature type="region of interest" description="Disordered" evidence="6">
    <location>
        <begin position="1"/>
        <end position="131"/>
    </location>
</feature>
<feature type="compositionally biased region" description="Polar residues" evidence="6">
    <location>
        <begin position="89"/>
        <end position="104"/>
    </location>
</feature>
<dbReference type="InterPro" id="IPR001138">
    <property type="entry name" value="Zn2Cys6_DnaBD"/>
</dbReference>
<keyword evidence="3" id="KW-0805">Transcription regulation</keyword>
<dbReference type="RefSeq" id="XP_056046938.1">
    <property type="nucleotide sequence ID" value="XM_056186185.1"/>
</dbReference>
<feature type="compositionally biased region" description="Low complexity" evidence="6">
    <location>
        <begin position="29"/>
        <end position="40"/>
    </location>
</feature>
<dbReference type="Gene3D" id="4.10.240.10">
    <property type="entry name" value="Zn(2)-C6 fungal-type DNA-binding domain"/>
    <property type="match status" value="1"/>
</dbReference>
<feature type="compositionally biased region" description="Polar residues" evidence="6">
    <location>
        <begin position="816"/>
        <end position="829"/>
    </location>
</feature>
<accession>A0AAD7QYF0</accession>
<reference evidence="8" key="1">
    <citation type="submission" date="2023-03" db="EMBL/GenBank/DDBJ databases">
        <title>Near-Complete genome sequence of Lipomyces tetrasporous NRRL Y-64009, an oleaginous yeast capable of growing on lignocellulosic hydrolysates.</title>
        <authorList>
            <consortium name="Lawrence Berkeley National Laboratory"/>
            <person name="Jagtap S.S."/>
            <person name="Liu J.-J."/>
            <person name="Walukiewicz H.E."/>
            <person name="Pangilinan J."/>
            <person name="Lipzen A."/>
            <person name="Ahrendt S."/>
            <person name="Koriabine M."/>
            <person name="Cobaugh K."/>
            <person name="Salamov A."/>
            <person name="Yoshinaga Y."/>
            <person name="Ng V."/>
            <person name="Daum C."/>
            <person name="Grigoriev I.V."/>
            <person name="Slininger P.J."/>
            <person name="Dien B.S."/>
            <person name="Jin Y.-S."/>
            <person name="Rao C.V."/>
        </authorList>
    </citation>
    <scope>NUCLEOTIDE SEQUENCE</scope>
    <source>
        <strain evidence="8">NRRL Y-64009</strain>
    </source>
</reference>
<organism evidence="8 9">
    <name type="scientific">Lipomyces tetrasporus</name>
    <dbReference type="NCBI Taxonomy" id="54092"/>
    <lineage>
        <taxon>Eukaryota</taxon>
        <taxon>Fungi</taxon>
        <taxon>Dikarya</taxon>
        <taxon>Ascomycota</taxon>
        <taxon>Saccharomycotina</taxon>
        <taxon>Lipomycetes</taxon>
        <taxon>Lipomycetales</taxon>
        <taxon>Lipomycetaceae</taxon>
        <taxon>Lipomyces</taxon>
    </lineage>
</organism>
<dbReference type="CDD" id="cd12148">
    <property type="entry name" value="fungal_TF_MHR"/>
    <property type="match status" value="1"/>
</dbReference>
<feature type="region of interest" description="Disordered" evidence="6">
    <location>
        <begin position="884"/>
        <end position="913"/>
    </location>
</feature>
<evidence type="ECO:0000256" key="3">
    <source>
        <dbReference type="ARBA" id="ARBA00023015"/>
    </source>
</evidence>
<evidence type="ECO:0000256" key="2">
    <source>
        <dbReference type="ARBA" id="ARBA00022833"/>
    </source>
</evidence>
<protein>
    <submittedName>
        <fullName evidence="8">Fungal-specific transcription factor domain-containing protein</fullName>
    </submittedName>
</protein>
<feature type="compositionally biased region" description="Low complexity" evidence="6">
    <location>
        <begin position="105"/>
        <end position="118"/>
    </location>
</feature>
<dbReference type="GeneID" id="80881351"/>
<dbReference type="GO" id="GO:0006351">
    <property type="term" value="P:DNA-templated transcription"/>
    <property type="evidence" value="ECO:0007669"/>
    <property type="project" value="InterPro"/>
</dbReference>
<comment type="caution">
    <text evidence="8">The sequence shown here is derived from an EMBL/GenBank/DDBJ whole genome shotgun (WGS) entry which is preliminary data.</text>
</comment>
<dbReference type="PROSITE" id="PS00463">
    <property type="entry name" value="ZN2_CY6_FUNGAL_1"/>
    <property type="match status" value="1"/>
</dbReference>
<dbReference type="Proteomes" id="UP001217417">
    <property type="component" value="Unassembled WGS sequence"/>
</dbReference>
<feature type="region of interest" description="Disordered" evidence="6">
    <location>
        <begin position="792"/>
        <end position="829"/>
    </location>
</feature>
<feature type="compositionally biased region" description="Low complexity" evidence="6">
    <location>
        <begin position="64"/>
        <end position="88"/>
    </location>
</feature>
<dbReference type="CDD" id="cd00067">
    <property type="entry name" value="GAL4"/>
    <property type="match status" value="1"/>
</dbReference>
<dbReference type="Pfam" id="PF04082">
    <property type="entry name" value="Fungal_trans"/>
    <property type="match status" value="1"/>
</dbReference>